<dbReference type="GO" id="GO:0042254">
    <property type="term" value="P:ribosome biogenesis"/>
    <property type="evidence" value="ECO:0007669"/>
    <property type="project" value="TreeGrafter"/>
</dbReference>
<evidence type="ECO:0000256" key="2">
    <source>
        <dbReference type="ARBA" id="ARBA00022737"/>
    </source>
</evidence>
<dbReference type="AlphaFoldDB" id="A0A0S4IIU6"/>
<dbReference type="OrthoDB" id="2161379at2759"/>
<feature type="region of interest" description="Disordered" evidence="3">
    <location>
        <begin position="237"/>
        <end position="279"/>
    </location>
</feature>
<feature type="compositionally biased region" description="Acidic residues" evidence="3">
    <location>
        <begin position="240"/>
        <end position="266"/>
    </location>
</feature>
<feature type="compositionally biased region" description="Basic and acidic residues" evidence="3">
    <location>
        <begin position="1"/>
        <end position="17"/>
    </location>
</feature>
<dbReference type="EMBL" id="CYKH01000145">
    <property type="protein sequence ID" value="CUE73218.1"/>
    <property type="molecule type" value="Genomic_DNA"/>
</dbReference>
<name>A0A0S4IIU6_BODSA</name>
<dbReference type="Gene3D" id="2.130.10.10">
    <property type="entry name" value="YVTN repeat-like/Quinoprotein amine dehydrogenase"/>
    <property type="match status" value="1"/>
</dbReference>
<accession>A0A0S4IIU6</accession>
<evidence type="ECO:0000259" key="4">
    <source>
        <dbReference type="Pfam" id="PF12265"/>
    </source>
</evidence>
<feature type="compositionally biased region" description="Basic and acidic residues" evidence="3">
    <location>
        <begin position="24"/>
        <end position="49"/>
    </location>
</feature>
<reference evidence="6" key="1">
    <citation type="submission" date="2015-09" db="EMBL/GenBank/DDBJ databases">
        <authorList>
            <consortium name="Pathogen Informatics"/>
        </authorList>
    </citation>
    <scope>NUCLEOTIDE SEQUENCE [LARGE SCALE GENOMIC DNA]</scope>
    <source>
        <strain evidence="6">Lake Konstanz</strain>
    </source>
</reference>
<evidence type="ECO:0000256" key="1">
    <source>
        <dbReference type="ARBA" id="ARBA00022574"/>
    </source>
</evidence>
<dbReference type="OMA" id="RHWKPNA"/>
<evidence type="ECO:0000313" key="6">
    <source>
        <dbReference type="Proteomes" id="UP000051952"/>
    </source>
</evidence>
<dbReference type="InterPro" id="IPR036322">
    <property type="entry name" value="WD40_repeat_dom_sf"/>
</dbReference>
<keyword evidence="1" id="KW-0853">WD repeat</keyword>
<sequence length="600" mass="67738">MPSDNRKHQRDEPEQKSKNRRILSRQEEEALAKEQERDAELAAEAEKMFPKKGKKAPVAPRGQVADDSDDSWEDEDESDDDGVVDRFDEMDEEEVVVEDEEDDEAAGDDEEYRMLQDEAREENMAAALKHVTFADGEEGEGAEEDDAQAKVWRADQEDESFTKDLKLEYSNKAYDSFFQLRTEYPCLSFDIIHDSEGANRTKYPLTMYAVCGSQADEKNKNQLYVLKISNICRTKHDVASDDESDDEDEFIGDAGDSGDDEDDGQDEVNGGEPIVEARTIKHHGTANRVRCSAHAAKQLCAVWSDAGHVQVFSLQHDYAALADFANWSKEQAKLWNKKDNKSSSLRFCTPSSSHTTEGYGLDWSTVQQDVFASGDCAGDLFVWKPTEDGKWANTASSTRGSNAFSIEEIKWSPIQADVLIAARAGGMVEVWDSRDMRRSQLAWRADAQDINVCDWNRAKQASHLLVTGADSGIVAVWDLRKAKATEPAPIQNITWHKKRITSVEFSLLNESVLSVTSDDGQCTLWDLSLERDAGEEKEVVGELFDRRDLVQLPDQLMFQHQGLTHVKEAHWHNQVPGMVITTDYYGLHLFKPMNWRSLMK</sequence>
<protein>
    <recommendedName>
        <fullName evidence="4">Histone-binding protein RBBP4-like N-terminal domain-containing protein</fullName>
    </recommendedName>
</protein>
<organism evidence="5 6">
    <name type="scientific">Bodo saltans</name>
    <name type="common">Flagellated protozoan</name>
    <dbReference type="NCBI Taxonomy" id="75058"/>
    <lineage>
        <taxon>Eukaryota</taxon>
        <taxon>Discoba</taxon>
        <taxon>Euglenozoa</taxon>
        <taxon>Kinetoplastea</taxon>
        <taxon>Metakinetoplastina</taxon>
        <taxon>Eubodonida</taxon>
        <taxon>Bodonidae</taxon>
        <taxon>Bodo</taxon>
    </lineage>
</organism>
<dbReference type="InterPro" id="IPR015943">
    <property type="entry name" value="WD40/YVTN_repeat-like_dom_sf"/>
</dbReference>
<feature type="region of interest" description="Disordered" evidence="3">
    <location>
        <begin position="1"/>
        <end position="109"/>
    </location>
</feature>
<feature type="domain" description="Histone-binding protein RBBP4-like N-terminal" evidence="4">
    <location>
        <begin position="167"/>
        <end position="231"/>
    </location>
</feature>
<dbReference type="SUPFAM" id="SSF50978">
    <property type="entry name" value="WD40 repeat-like"/>
    <property type="match status" value="1"/>
</dbReference>
<dbReference type="PANTHER" id="PTHR45903:SF1">
    <property type="entry name" value="GLUTAMATE-RICH WD REPEAT-CONTAINING PROTEIN 1"/>
    <property type="match status" value="1"/>
</dbReference>
<dbReference type="PANTHER" id="PTHR45903">
    <property type="entry name" value="GLUTAMATE-RICH WD REPEAT-CONTAINING PROTEIN 1"/>
    <property type="match status" value="1"/>
</dbReference>
<dbReference type="Proteomes" id="UP000051952">
    <property type="component" value="Unassembled WGS sequence"/>
</dbReference>
<evidence type="ECO:0000313" key="5">
    <source>
        <dbReference type="EMBL" id="CUE73218.1"/>
    </source>
</evidence>
<dbReference type="SMART" id="SM00320">
    <property type="entry name" value="WD40"/>
    <property type="match status" value="4"/>
</dbReference>
<dbReference type="Pfam" id="PF12265">
    <property type="entry name" value="CAF1C_H4-bd"/>
    <property type="match status" value="1"/>
</dbReference>
<keyword evidence="6" id="KW-1185">Reference proteome</keyword>
<dbReference type="GO" id="GO:0005730">
    <property type="term" value="C:nucleolus"/>
    <property type="evidence" value="ECO:0007669"/>
    <property type="project" value="TreeGrafter"/>
</dbReference>
<feature type="compositionally biased region" description="Acidic residues" evidence="3">
    <location>
        <begin position="66"/>
        <end position="109"/>
    </location>
</feature>
<dbReference type="InterPro" id="IPR001680">
    <property type="entry name" value="WD40_rpt"/>
</dbReference>
<dbReference type="InterPro" id="IPR051972">
    <property type="entry name" value="Glutamate-rich_WD_repeat"/>
</dbReference>
<proteinExistence type="predicted"/>
<dbReference type="InterPro" id="IPR022052">
    <property type="entry name" value="Histone-bd_RBBP4-like_N"/>
</dbReference>
<dbReference type="VEuPathDB" id="TriTrypDB:BSAL_54945"/>
<evidence type="ECO:0000256" key="3">
    <source>
        <dbReference type="SAM" id="MobiDB-lite"/>
    </source>
</evidence>
<keyword evidence="2" id="KW-0677">Repeat</keyword>
<gene>
    <name evidence="5" type="ORF">BSAL_54945</name>
</gene>